<dbReference type="AlphaFoldDB" id="A0A1J1HC42"/>
<reference evidence="2 3" key="1">
    <citation type="submission" date="2015-04" db="EMBL/GenBank/DDBJ databases">
        <authorList>
            <consortium name="Pathogen Informatics"/>
        </authorList>
    </citation>
    <scope>NUCLEOTIDE SEQUENCE [LARGE SCALE GENOMIC DNA]</scope>
    <source>
        <strain evidence="2 3">SGS1</strain>
    </source>
</reference>
<keyword evidence="3" id="KW-1185">Reference proteome</keyword>
<evidence type="ECO:0000313" key="3">
    <source>
        <dbReference type="Proteomes" id="UP000220158"/>
    </source>
</evidence>
<dbReference type="Proteomes" id="UP000220158">
    <property type="component" value="Chromosome 2"/>
</dbReference>
<dbReference type="OrthoDB" id="345163at2759"/>
<dbReference type="VEuPathDB" id="PlasmoDB:PRELSG_0200500"/>
<evidence type="ECO:0000256" key="1">
    <source>
        <dbReference type="SAM" id="MobiDB-lite"/>
    </source>
</evidence>
<protein>
    <submittedName>
        <fullName evidence="2">Uncharacterized protein</fullName>
    </submittedName>
</protein>
<sequence>MSCSNVQPLQKSLNNPFKDKPAGKPTYSDNSHFCKLYYEPSKMEFKTSKRNINHRNKTSIFDIAHINRNERSIDYKNLHIQNTLKKRIVTPSSLNIKNILQNDTNYIPNEKSGKRISQDTLNFFIFSDEYNDATNEKKSSKKISTYSLEKNPCKWGVDVFKYNLPSPKKIYRHVDNLSSCLVPNKSEDSIIPKKKRSHYKSLCPKEDNFVPNSSKKLIHLHESKLDVNYVPKDFEEKKKLSKMKYYQGNLNTDLTPLAENNRKSFHINTTCRNKKCSISFNHDREPSPYRSGKRIGYMNTKNENAVFLF</sequence>
<proteinExistence type="predicted"/>
<name>A0A1J1HC42_PLARL</name>
<gene>
    <name evidence="2" type="ORF">PRELSG_0200500</name>
</gene>
<dbReference type="RefSeq" id="XP_028535466.1">
    <property type="nucleotide sequence ID" value="XM_028679767.1"/>
</dbReference>
<evidence type="ECO:0000313" key="2">
    <source>
        <dbReference type="EMBL" id="CRH02979.1"/>
    </source>
</evidence>
<accession>A0A1J1HC42</accession>
<dbReference type="KEGG" id="prel:PRELSG_0200500"/>
<feature type="region of interest" description="Disordered" evidence="1">
    <location>
        <begin position="1"/>
        <end position="26"/>
    </location>
</feature>
<feature type="compositionally biased region" description="Polar residues" evidence="1">
    <location>
        <begin position="1"/>
        <end position="15"/>
    </location>
</feature>
<dbReference type="EMBL" id="LN835297">
    <property type="protein sequence ID" value="CRH02979.1"/>
    <property type="molecule type" value="Genomic_DNA"/>
</dbReference>
<dbReference type="GeneID" id="39734423"/>
<organism evidence="2 3">
    <name type="scientific">Plasmodium relictum</name>
    <dbReference type="NCBI Taxonomy" id="85471"/>
    <lineage>
        <taxon>Eukaryota</taxon>
        <taxon>Sar</taxon>
        <taxon>Alveolata</taxon>
        <taxon>Apicomplexa</taxon>
        <taxon>Aconoidasida</taxon>
        <taxon>Haemosporida</taxon>
        <taxon>Plasmodiidae</taxon>
        <taxon>Plasmodium</taxon>
        <taxon>Plasmodium (Haemamoeba)</taxon>
    </lineage>
</organism>